<organism evidence="3 4">
    <name type="scientific">Mesobaculum littorinae</name>
    <dbReference type="NCBI Taxonomy" id="2486419"/>
    <lineage>
        <taxon>Bacteria</taxon>
        <taxon>Pseudomonadati</taxon>
        <taxon>Pseudomonadota</taxon>
        <taxon>Alphaproteobacteria</taxon>
        <taxon>Rhodobacterales</taxon>
        <taxon>Roseobacteraceae</taxon>
        <taxon>Mesobaculum</taxon>
    </lineage>
</organism>
<reference evidence="3 4" key="1">
    <citation type="submission" date="2018-11" db="EMBL/GenBank/DDBJ databases">
        <title>Mesobaculum littorinae gen. nov., sp. nov., isolated from Littorina scabra that represents a novel genus of the order Rhodobacteraceae.</title>
        <authorList>
            <person name="Li F."/>
        </authorList>
    </citation>
    <scope>NUCLEOTIDE SEQUENCE [LARGE SCALE GENOMIC DNA]</scope>
    <source>
        <strain evidence="3 4">M0103</strain>
    </source>
</reference>
<dbReference type="Proteomes" id="UP000285908">
    <property type="component" value="Unassembled WGS sequence"/>
</dbReference>
<gene>
    <name evidence="3" type="ORF">EKE94_09710</name>
</gene>
<dbReference type="RefSeq" id="WP_127906421.1">
    <property type="nucleotide sequence ID" value="NZ_RQXX01000003.1"/>
</dbReference>
<feature type="domain" description="Rhodanese" evidence="2">
    <location>
        <begin position="94"/>
        <end position="113"/>
    </location>
</feature>
<dbReference type="PROSITE" id="PS50206">
    <property type="entry name" value="RHODANESE_3"/>
    <property type="match status" value="1"/>
</dbReference>
<dbReference type="InterPro" id="IPR001763">
    <property type="entry name" value="Rhodanese-like_dom"/>
</dbReference>
<keyword evidence="1" id="KW-0732">Signal</keyword>
<comment type="caution">
    <text evidence="3">The sequence shown here is derived from an EMBL/GenBank/DDBJ whole genome shotgun (WGS) entry which is preliminary data.</text>
</comment>
<feature type="signal peptide" evidence="1">
    <location>
        <begin position="1"/>
        <end position="21"/>
    </location>
</feature>
<evidence type="ECO:0000256" key="1">
    <source>
        <dbReference type="SAM" id="SignalP"/>
    </source>
</evidence>
<dbReference type="AlphaFoldDB" id="A0A438AGC6"/>
<evidence type="ECO:0000313" key="4">
    <source>
        <dbReference type="Proteomes" id="UP000285908"/>
    </source>
</evidence>
<proteinExistence type="predicted"/>
<protein>
    <recommendedName>
        <fullName evidence="2">Rhodanese domain-containing protein</fullName>
    </recommendedName>
</protein>
<dbReference type="EMBL" id="RQXX01000003">
    <property type="protein sequence ID" value="RVV97756.1"/>
    <property type="molecule type" value="Genomic_DNA"/>
</dbReference>
<evidence type="ECO:0000313" key="3">
    <source>
        <dbReference type="EMBL" id="RVV97756.1"/>
    </source>
</evidence>
<evidence type="ECO:0000259" key="2">
    <source>
        <dbReference type="PROSITE" id="PS50206"/>
    </source>
</evidence>
<dbReference type="OrthoDB" id="7857490at2"/>
<sequence length="219" mass="23115">MLRIFCALLLCLTWATPRAMAQAWPREDGAGFASISTELTDGAGGLRDWSSVYLDYGLTPRLSFSSKIGGRADLSAHEAWASLRVPLPLTLPGVASLRGGLGRWADDGRPTVSTLRLGAAWGKGLSPGDRSGWVELDGLAELARDRGRVKLAATLGLNLDHGGHAILQVRAEPGAGGQGLTLAPSYVHPLHGATKLQLGLLWTPSEGEAGLMLGSWLEF</sequence>
<keyword evidence="4" id="KW-1185">Reference proteome</keyword>
<feature type="chain" id="PRO_5019186808" description="Rhodanese domain-containing protein" evidence="1">
    <location>
        <begin position="22"/>
        <end position="219"/>
    </location>
</feature>
<accession>A0A438AGC6</accession>
<name>A0A438AGC6_9RHOB</name>